<reference evidence="2" key="1">
    <citation type="submission" date="2017-02" db="UniProtKB">
        <authorList>
            <consortium name="WormBaseParasite"/>
        </authorList>
    </citation>
    <scope>IDENTIFICATION</scope>
</reference>
<proteinExistence type="predicted"/>
<dbReference type="WBParaSite" id="PTRK_0000815900.1">
    <property type="protein sequence ID" value="PTRK_0000815900.1"/>
    <property type="gene ID" value="PTRK_0000815900"/>
</dbReference>
<evidence type="ECO:0000313" key="1">
    <source>
        <dbReference type="Proteomes" id="UP000038045"/>
    </source>
</evidence>
<evidence type="ECO:0000313" key="2">
    <source>
        <dbReference type="WBParaSite" id="PTRK_0000815900.1"/>
    </source>
</evidence>
<keyword evidence="1" id="KW-1185">Reference proteome</keyword>
<accession>A0A0N4ZJJ2</accession>
<sequence>MRRISKLEKLQSLKQRSVDRERRSLFLFTATCAKYLVDDVDLTSFLRGHSGATSVQIYDRDHAIKLRINAEPRMRELEKNLLVF</sequence>
<dbReference type="AlphaFoldDB" id="A0A0N4ZJJ2"/>
<name>A0A0N4ZJJ2_PARTI</name>
<protein>
    <submittedName>
        <fullName evidence="2">Tyr recombinase domain-containing protein</fullName>
    </submittedName>
</protein>
<dbReference type="Proteomes" id="UP000038045">
    <property type="component" value="Unplaced"/>
</dbReference>
<organism evidence="1 2">
    <name type="scientific">Parastrongyloides trichosuri</name>
    <name type="common">Possum-specific nematode worm</name>
    <dbReference type="NCBI Taxonomy" id="131310"/>
    <lineage>
        <taxon>Eukaryota</taxon>
        <taxon>Metazoa</taxon>
        <taxon>Ecdysozoa</taxon>
        <taxon>Nematoda</taxon>
        <taxon>Chromadorea</taxon>
        <taxon>Rhabditida</taxon>
        <taxon>Tylenchina</taxon>
        <taxon>Panagrolaimomorpha</taxon>
        <taxon>Strongyloidoidea</taxon>
        <taxon>Strongyloididae</taxon>
        <taxon>Parastrongyloides</taxon>
    </lineage>
</organism>